<comment type="caution">
    <text evidence="1">The sequence shown here is derived from an EMBL/GenBank/DDBJ whole genome shotgun (WGS) entry which is preliminary data.</text>
</comment>
<proteinExistence type="predicted"/>
<dbReference type="InterPro" id="IPR037045">
    <property type="entry name" value="S8pro/Inhibitor_I9_sf"/>
</dbReference>
<dbReference type="Gene3D" id="3.30.70.80">
    <property type="entry name" value="Peptidase S8 propeptide/proteinase inhibitor I9"/>
    <property type="match status" value="1"/>
</dbReference>
<evidence type="ECO:0000313" key="1">
    <source>
        <dbReference type="EMBL" id="KAG1777497.1"/>
    </source>
</evidence>
<organism evidence="1 2">
    <name type="scientific">Suillus placidus</name>
    <dbReference type="NCBI Taxonomy" id="48579"/>
    <lineage>
        <taxon>Eukaryota</taxon>
        <taxon>Fungi</taxon>
        <taxon>Dikarya</taxon>
        <taxon>Basidiomycota</taxon>
        <taxon>Agaricomycotina</taxon>
        <taxon>Agaricomycetes</taxon>
        <taxon>Agaricomycetidae</taxon>
        <taxon>Boletales</taxon>
        <taxon>Suillineae</taxon>
        <taxon>Suillaceae</taxon>
        <taxon>Suillus</taxon>
    </lineage>
</organism>
<protein>
    <recommendedName>
        <fullName evidence="3">Inhibitor I9 domain-containing protein</fullName>
    </recommendedName>
</protein>
<dbReference type="OrthoDB" id="5518345at2759"/>
<dbReference type="SUPFAM" id="SSF54897">
    <property type="entry name" value="Protease propeptides/inhibitors"/>
    <property type="match status" value="1"/>
</dbReference>
<keyword evidence="2" id="KW-1185">Reference proteome</keyword>
<accession>A0A9P7D392</accession>
<sequence length="74" mass="7882">MPKFIVSLESGADYEATKQAIEKQGGVIVDDSARILGMITVETSDERASSLKSLNDDIISVEPDKEVSIQVAAA</sequence>
<gene>
    <name evidence="1" type="ORF">EV702DRAFT_1197102</name>
</gene>
<reference evidence="1" key="1">
    <citation type="journal article" date="2020" name="New Phytol.">
        <title>Comparative genomics reveals dynamic genome evolution in host specialist ectomycorrhizal fungi.</title>
        <authorList>
            <person name="Lofgren L.A."/>
            <person name="Nguyen N.H."/>
            <person name="Vilgalys R."/>
            <person name="Ruytinx J."/>
            <person name="Liao H.L."/>
            <person name="Branco S."/>
            <person name="Kuo A."/>
            <person name="LaButti K."/>
            <person name="Lipzen A."/>
            <person name="Andreopoulos W."/>
            <person name="Pangilinan J."/>
            <person name="Riley R."/>
            <person name="Hundley H."/>
            <person name="Na H."/>
            <person name="Barry K."/>
            <person name="Grigoriev I.V."/>
            <person name="Stajich J.E."/>
            <person name="Kennedy P.G."/>
        </authorList>
    </citation>
    <scope>NUCLEOTIDE SEQUENCE</scope>
    <source>
        <strain evidence="1">DOB743</strain>
    </source>
</reference>
<name>A0A9P7D392_9AGAM</name>
<evidence type="ECO:0000313" key="2">
    <source>
        <dbReference type="Proteomes" id="UP000714275"/>
    </source>
</evidence>
<dbReference type="Proteomes" id="UP000714275">
    <property type="component" value="Unassembled WGS sequence"/>
</dbReference>
<dbReference type="EMBL" id="JABBWD010000020">
    <property type="protein sequence ID" value="KAG1777497.1"/>
    <property type="molecule type" value="Genomic_DNA"/>
</dbReference>
<evidence type="ECO:0008006" key="3">
    <source>
        <dbReference type="Google" id="ProtNLM"/>
    </source>
</evidence>
<dbReference type="AlphaFoldDB" id="A0A9P7D392"/>